<dbReference type="InterPro" id="IPR001633">
    <property type="entry name" value="EAL_dom"/>
</dbReference>
<dbReference type="SUPFAM" id="SSF55785">
    <property type="entry name" value="PYP-like sensor domain (PAS domain)"/>
    <property type="match status" value="1"/>
</dbReference>
<dbReference type="Pfam" id="PF00989">
    <property type="entry name" value="PAS"/>
    <property type="match status" value="1"/>
</dbReference>
<dbReference type="EMBL" id="JADEXF010000179">
    <property type="protein sequence ID" value="MBE9104780.1"/>
    <property type="molecule type" value="Genomic_DNA"/>
</dbReference>
<dbReference type="SMART" id="SM00267">
    <property type="entry name" value="GGDEF"/>
    <property type="match status" value="1"/>
</dbReference>
<evidence type="ECO:0000313" key="6">
    <source>
        <dbReference type="EMBL" id="MBE9104780.1"/>
    </source>
</evidence>
<dbReference type="Pfam" id="PF00990">
    <property type="entry name" value="GGDEF"/>
    <property type="match status" value="1"/>
</dbReference>
<evidence type="ECO:0000256" key="1">
    <source>
        <dbReference type="SAM" id="Coils"/>
    </source>
</evidence>
<dbReference type="PANTHER" id="PTHR44757:SF2">
    <property type="entry name" value="BIOFILM ARCHITECTURE MAINTENANCE PROTEIN MBAA"/>
    <property type="match status" value="1"/>
</dbReference>
<sequence length="655" mass="74486">MDVDNFSQQIEELRSRVRGIWQRTATQPNSQHELIIEAFDELQMAVEELLAASEELEVTRAGAERERQRYQELFDFAPDGYLVTNSVGKILEANYAAAIMLSMRQKYLIGKPLIVFLAQQDRQIFRSLINNLQQIQDCIIELKPRLGIPFPASIRVSPVYDSQEKLIGWRWLLRNISEAKQAEERVAKRTVELAKANQQLLDEITEHKRAKSQLLHLAFHDILTGLPNRALFMNRLEDAVNFSKRHPDYLFAVLFLDLDRFKVINDSLGHTFGDQLLLTVAQRLQECLRSTDMAARLGGDEFIILLVGIRDVLEVVGVVERIQKNLALRVVLDGHEVSTTASIGIALSTTGYKQPEDYLRDADIAMYRAKAQGRACYEIFNTDMHIQAMAHLELVNELRRAIELQEFRVYYQPIVSLSRGRITGFEALVRWLHPKHGIVLPEYFISTAKETGLMNLIEQWLLHEACGQIQQWQEQFSSSCGDLSKCPLTISVNLCTTRFNEENLLPHINKVLQDTGLPAPNLTLEITEGVIMENNDKAIIRLKQLRNLGIKLAIDDFGTGYSSLGRLHHFPINQLKIDRSFVNGSIFDDGNLDIVQTIITLAHKLGVDVTAEGIETEEQVAMLRKLKCEYGQGYLFSHPLDSSQATALIMANPQW</sequence>
<dbReference type="InterPro" id="IPR000014">
    <property type="entry name" value="PAS"/>
</dbReference>
<gene>
    <name evidence="6" type="ORF">IQ229_07450</name>
</gene>
<dbReference type="Gene3D" id="3.30.70.270">
    <property type="match status" value="1"/>
</dbReference>
<dbReference type="InterPro" id="IPR013767">
    <property type="entry name" value="PAS_fold"/>
</dbReference>
<dbReference type="CDD" id="cd01948">
    <property type="entry name" value="EAL"/>
    <property type="match status" value="1"/>
</dbReference>
<protein>
    <submittedName>
        <fullName evidence="6">EAL domain-containing protein</fullName>
    </submittedName>
</protein>
<reference evidence="6 7" key="1">
    <citation type="submission" date="2020-10" db="EMBL/GenBank/DDBJ databases">
        <authorList>
            <person name="Castelo-Branco R."/>
            <person name="Eusebio N."/>
            <person name="Adriana R."/>
            <person name="Vieira A."/>
            <person name="Brugerolle De Fraissinette N."/>
            <person name="Rezende De Castro R."/>
            <person name="Schneider M.P."/>
            <person name="Vasconcelos V."/>
            <person name="Leao P.N."/>
        </authorList>
    </citation>
    <scope>NUCLEOTIDE SEQUENCE [LARGE SCALE GENOMIC DNA]</scope>
    <source>
        <strain evidence="6 7">LEGE 07299</strain>
    </source>
</reference>
<organism evidence="6 7">
    <name type="scientific">Nostoc cf. edaphicum LEGE 07299</name>
    <dbReference type="NCBI Taxonomy" id="2777974"/>
    <lineage>
        <taxon>Bacteria</taxon>
        <taxon>Bacillati</taxon>
        <taxon>Cyanobacteriota</taxon>
        <taxon>Cyanophyceae</taxon>
        <taxon>Nostocales</taxon>
        <taxon>Nostocaceae</taxon>
        <taxon>Nostoc</taxon>
    </lineage>
</organism>
<dbReference type="NCBIfam" id="TIGR00254">
    <property type="entry name" value="GGDEF"/>
    <property type="match status" value="1"/>
</dbReference>
<dbReference type="RefSeq" id="WP_194042572.1">
    <property type="nucleotide sequence ID" value="NZ_JADEXF010000179.1"/>
</dbReference>
<dbReference type="InterPro" id="IPR035965">
    <property type="entry name" value="PAS-like_dom_sf"/>
</dbReference>
<dbReference type="SMART" id="SM00052">
    <property type="entry name" value="EAL"/>
    <property type="match status" value="1"/>
</dbReference>
<dbReference type="PROSITE" id="PS50113">
    <property type="entry name" value="PAC"/>
    <property type="match status" value="1"/>
</dbReference>
<evidence type="ECO:0000259" key="3">
    <source>
        <dbReference type="PROSITE" id="PS50113"/>
    </source>
</evidence>
<evidence type="ECO:0000313" key="7">
    <source>
        <dbReference type="Proteomes" id="UP000647836"/>
    </source>
</evidence>
<dbReference type="InterPro" id="IPR035919">
    <property type="entry name" value="EAL_sf"/>
</dbReference>
<name>A0ABR9TXI2_9NOSO</name>
<dbReference type="Gene3D" id="3.30.450.20">
    <property type="entry name" value="PAS domain"/>
    <property type="match status" value="1"/>
</dbReference>
<dbReference type="SUPFAM" id="SSF141868">
    <property type="entry name" value="EAL domain-like"/>
    <property type="match status" value="1"/>
</dbReference>
<dbReference type="SUPFAM" id="SSF55073">
    <property type="entry name" value="Nucleotide cyclase"/>
    <property type="match status" value="1"/>
</dbReference>
<dbReference type="CDD" id="cd01949">
    <property type="entry name" value="GGDEF"/>
    <property type="match status" value="1"/>
</dbReference>
<feature type="domain" description="EAL" evidence="4">
    <location>
        <begin position="391"/>
        <end position="653"/>
    </location>
</feature>
<dbReference type="InterPro" id="IPR029787">
    <property type="entry name" value="Nucleotide_cyclase"/>
</dbReference>
<accession>A0ABR9TXI2</accession>
<dbReference type="PROSITE" id="PS50883">
    <property type="entry name" value="EAL"/>
    <property type="match status" value="1"/>
</dbReference>
<evidence type="ECO:0000259" key="4">
    <source>
        <dbReference type="PROSITE" id="PS50883"/>
    </source>
</evidence>
<feature type="domain" description="PAC" evidence="3">
    <location>
        <begin position="133"/>
        <end position="188"/>
    </location>
</feature>
<dbReference type="InterPro" id="IPR043128">
    <property type="entry name" value="Rev_trsase/Diguanyl_cyclase"/>
</dbReference>
<dbReference type="InterPro" id="IPR000160">
    <property type="entry name" value="GGDEF_dom"/>
</dbReference>
<dbReference type="InterPro" id="IPR000700">
    <property type="entry name" value="PAS-assoc_C"/>
</dbReference>
<dbReference type="CDD" id="cd00130">
    <property type="entry name" value="PAS"/>
    <property type="match status" value="1"/>
</dbReference>
<dbReference type="Pfam" id="PF00563">
    <property type="entry name" value="EAL"/>
    <property type="match status" value="1"/>
</dbReference>
<dbReference type="SMART" id="SM00091">
    <property type="entry name" value="PAS"/>
    <property type="match status" value="1"/>
</dbReference>
<proteinExistence type="predicted"/>
<dbReference type="PROSITE" id="PS50887">
    <property type="entry name" value="GGDEF"/>
    <property type="match status" value="1"/>
</dbReference>
<evidence type="ECO:0000259" key="5">
    <source>
        <dbReference type="PROSITE" id="PS50887"/>
    </source>
</evidence>
<dbReference type="PROSITE" id="PS50112">
    <property type="entry name" value="PAS"/>
    <property type="match status" value="1"/>
</dbReference>
<dbReference type="PANTHER" id="PTHR44757">
    <property type="entry name" value="DIGUANYLATE CYCLASE DGCP"/>
    <property type="match status" value="1"/>
</dbReference>
<dbReference type="NCBIfam" id="TIGR00229">
    <property type="entry name" value="sensory_box"/>
    <property type="match status" value="1"/>
</dbReference>
<feature type="domain" description="PAS" evidence="2">
    <location>
        <begin position="66"/>
        <end position="136"/>
    </location>
</feature>
<dbReference type="Gene3D" id="3.20.20.450">
    <property type="entry name" value="EAL domain"/>
    <property type="match status" value="1"/>
</dbReference>
<dbReference type="InterPro" id="IPR052155">
    <property type="entry name" value="Biofilm_reg_signaling"/>
</dbReference>
<feature type="coiled-coil region" evidence="1">
    <location>
        <begin position="179"/>
        <end position="213"/>
    </location>
</feature>
<keyword evidence="7" id="KW-1185">Reference proteome</keyword>
<feature type="coiled-coil region" evidence="1">
    <location>
        <begin position="39"/>
        <end position="73"/>
    </location>
</feature>
<dbReference type="Proteomes" id="UP000647836">
    <property type="component" value="Unassembled WGS sequence"/>
</dbReference>
<feature type="domain" description="GGDEF" evidence="5">
    <location>
        <begin position="249"/>
        <end position="382"/>
    </location>
</feature>
<keyword evidence="1" id="KW-0175">Coiled coil</keyword>
<comment type="caution">
    <text evidence="6">The sequence shown here is derived from an EMBL/GenBank/DDBJ whole genome shotgun (WGS) entry which is preliminary data.</text>
</comment>
<evidence type="ECO:0000259" key="2">
    <source>
        <dbReference type="PROSITE" id="PS50112"/>
    </source>
</evidence>